<evidence type="ECO:0000313" key="4">
    <source>
        <dbReference type="EMBL" id="KAH7053315.1"/>
    </source>
</evidence>
<protein>
    <submittedName>
        <fullName evidence="4">Uncharacterized protein</fullName>
    </submittedName>
</protein>
<keyword evidence="5" id="KW-1185">Reference proteome</keyword>
<feature type="compositionally biased region" description="Gly residues" evidence="1">
    <location>
        <begin position="297"/>
        <end position="320"/>
    </location>
</feature>
<name>A0ABQ8GED1_9PEZI</name>
<keyword evidence="2" id="KW-1133">Transmembrane helix</keyword>
<sequence>MFPRDFASYSLFLFFLFSIGVEHVLSSPLTARPNLPLHNGQAVLQPTPIASKPLGEGLLASRLTTTFTPTTMATILLKRDAFSLDAASISSVLATGLPISILSLAATNPAAASSWIASEVLQASPTGSWYRALPTDIKSYLRAQASVAATAATSPNTTAASSSSSQKTVDAKTYAYSAAAYHMSAGAVAAVVFGTFGFVGICYLLFAWQAHLGPFERWAPRPRHHGEGYERTVSRAALKREFKGSRLDLSLCEDADADAMEMREGVTAAAKEGNGKGVQSGVAEDSGITIMREGNDGVKGVGGSGGDGGGGGGGGGGGADGRPPTGDRESVVTALPRYRPSIFGNAVGWKTGWPSVWMSGK</sequence>
<feature type="chain" id="PRO_5046694253" evidence="3">
    <location>
        <begin position="27"/>
        <end position="361"/>
    </location>
</feature>
<dbReference type="Proteomes" id="UP000774617">
    <property type="component" value="Unassembled WGS sequence"/>
</dbReference>
<keyword evidence="2" id="KW-0472">Membrane</keyword>
<feature type="region of interest" description="Disordered" evidence="1">
    <location>
        <begin position="292"/>
        <end position="329"/>
    </location>
</feature>
<proteinExistence type="predicted"/>
<organism evidence="4 5">
    <name type="scientific">Macrophomina phaseolina</name>
    <dbReference type="NCBI Taxonomy" id="35725"/>
    <lineage>
        <taxon>Eukaryota</taxon>
        <taxon>Fungi</taxon>
        <taxon>Dikarya</taxon>
        <taxon>Ascomycota</taxon>
        <taxon>Pezizomycotina</taxon>
        <taxon>Dothideomycetes</taxon>
        <taxon>Dothideomycetes incertae sedis</taxon>
        <taxon>Botryosphaeriales</taxon>
        <taxon>Botryosphaeriaceae</taxon>
        <taxon>Macrophomina</taxon>
    </lineage>
</organism>
<feature type="transmembrane region" description="Helical" evidence="2">
    <location>
        <begin position="187"/>
        <end position="208"/>
    </location>
</feature>
<evidence type="ECO:0000256" key="1">
    <source>
        <dbReference type="SAM" id="MobiDB-lite"/>
    </source>
</evidence>
<reference evidence="4 5" key="1">
    <citation type="journal article" date="2021" name="Nat. Commun.">
        <title>Genetic determinants of endophytism in the Arabidopsis root mycobiome.</title>
        <authorList>
            <person name="Mesny F."/>
            <person name="Miyauchi S."/>
            <person name="Thiergart T."/>
            <person name="Pickel B."/>
            <person name="Atanasova L."/>
            <person name="Karlsson M."/>
            <person name="Huettel B."/>
            <person name="Barry K.W."/>
            <person name="Haridas S."/>
            <person name="Chen C."/>
            <person name="Bauer D."/>
            <person name="Andreopoulos W."/>
            <person name="Pangilinan J."/>
            <person name="LaButti K."/>
            <person name="Riley R."/>
            <person name="Lipzen A."/>
            <person name="Clum A."/>
            <person name="Drula E."/>
            <person name="Henrissat B."/>
            <person name="Kohler A."/>
            <person name="Grigoriev I.V."/>
            <person name="Martin F.M."/>
            <person name="Hacquard S."/>
        </authorList>
    </citation>
    <scope>NUCLEOTIDE SEQUENCE [LARGE SCALE GENOMIC DNA]</scope>
    <source>
        <strain evidence="4 5">MPI-SDFR-AT-0080</strain>
    </source>
</reference>
<keyword evidence="2" id="KW-0812">Transmembrane</keyword>
<keyword evidence="3" id="KW-0732">Signal</keyword>
<evidence type="ECO:0000256" key="2">
    <source>
        <dbReference type="SAM" id="Phobius"/>
    </source>
</evidence>
<evidence type="ECO:0000256" key="3">
    <source>
        <dbReference type="SAM" id="SignalP"/>
    </source>
</evidence>
<accession>A0ABQ8GED1</accession>
<comment type="caution">
    <text evidence="4">The sequence shown here is derived from an EMBL/GenBank/DDBJ whole genome shotgun (WGS) entry which is preliminary data.</text>
</comment>
<feature type="signal peptide" evidence="3">
    <location>
        <begin position="1"/>
        <end position="26"/>
    </location>
</feature>
<gene>
    <name evidence="4" type="ORF">B0J12DRAFT_750836</name>
</gene>
<evidence type="ECO:0000313" key="5">
    <source>
        <dbReference type="Proteomes" id="UP000774617"/>
    </source>
</evidence>
<dbReference type="EMBL" id="JAGTJR010000010">
    <property type="protein sequence ID" value="KAH7053315.1"/>
    <property type="molecule type" value="Genomic_DNA"/>
</dbReference>